<keyword evidence="3" id="KW-1185">Reference proteome</keyword>
<feature type="compositionally biased region" description="Polar residues" evidence="1">
    <location>
        <begin position="11"/>
        <end position="30"/>
    </location>
</feature>
<comment type="caution">
    <text evidence="2">The sequence shown here is derived from an EMBL/GenBank/DDBJ whole genome shotgun (WGS) entry which is preliminary data.</text>
</comment>
<evidence type="ECO:0000313" key="2">
    <source>
        <dbReference type="EMBL" id="PTN09039.1"/>
    </source>
</evidence>
<organism evidence="2 3">
    <name type="scientific">Mangrovibacterium marinum</name>
    <dbReference type="NCBI Taxonomy" id="1639118"/>
    <lineage>
        <taxon>Bacteria</taxon>
        <taxon>Pseudomonadati</taxon>
        <taxon>Bacteroidota</taxon>
        <taxon>Bacteroidia</taxon>
        <taxon>Marinilabiliales</taxon>
        <taxon>Prolixibacteraceae</taxon>
        <taxon>Mangrovibacterium</taxon>
    </lineage>
</organism>
<dbReference type="Proteomes" id="UP000243525">
    <property type="component" value="Unassembled WGS sequence"/>
</dbReference>
<sequence length="74" mass="8201">MLIVRVKSESAEQNPSSTLICPQLESSSRNQKSEDYENIKRMTGRLMPPIDLNALCIGVRSTPIVVLEGHHAPN</sequence>
<proteinExistence type="predicted"/>
<reference evidence="2 3" key="1">
    <citation type="submission" date="2018-04" db="EMBL/GenBank/DDBJ databases">
        <title>Genomic Encyclopedia of Archaeal and Bacterial Type Strains, Phase II (KMG-II): from individual species to whole genera.</title>
        <authorList>
            <person name="Goeker M."/>
        </authorList>
    </citation>
    <scope>NUCLEOTIDE SEQUENCE [LARGE SCALE GENOMIC DNA]</scope>
    <source>
        <strain evidence="2 3">DSM 28823</strain>
    </source>
</reference>
<dbReference type="EMBL" id="QAAD01000006">
    <property type="protein sequence ID" value="PTN09039.1"/>
    <property type="molecule type" value="Genomic_DNA"/>
</dbReference>
<dbReference type="AlphaFoldDB" id="A0A2T5C2V7"/>
<feature type="compositionally biased region" description="Basic and acidic residues" evidence="1">
    <location>
        <begin position="1"/>
        <end position="10"/>
    </location>
</feature>
<gene>
    <name evidence="2" type="ORF">C8N47_106139</name>
</gene>
<evidence type="ECO:0000256" key="1">
    <source>
        <dbReference type="SAM" id="MobiDB-lite"/>
    </source>
</evidence>
<name>A0A2T5C2V7_9BACT</name>
<feature type="region of interest" description="Disordered" evidence="1">
    <location>
        <begin position="1"/>
        <end position="35"/>
    </location>
</feature>
<protein>
    <submittedName>
        <fullName evidence="2">Uncharacterized protein</fullName>
    </submittedName>
</protein>
<accession>A0A2T5C2V7</accession>
<evidence type="ECO:0000313" key="3">
    <source>
        <dbReference type="Proteomes" id="UP000243525"/>
    </source>
</evidence>